<evidence type="ECO:0000256" key="1">
    <source>
        <dbReference type="SAM" id="SignalP"/>
    </source>
</evidence>
<feature type="signal peptide" evidence="1">
    <location>
        <begin position="1"/>
        <end position="19"/>
    </location>
</feature>
<sequence>MNKCIISGLLLSVSSIAMAQDYITPADIPADAQQKMYSIITDYNKCMMNGRLNTSLAGNSPQQQAENIMNSCQSHLDDLDSHLNANKVEPSLVMGMTKRLRSKAARQLMAQTMNSYAAQASAMINADKMKEEESAE</sequence>
<proteinExistence type="predicted"/>
<accession>A0A7C1VZH4</accession>
<name>A0A7C1VZH4_9GAMM</name>
<protein>
    <recommendedName>
        <fullName evidence="3">Cytochrome b562</fullName>
    </recommendedName>
</protein>
<comment type="caution">
    <text evidence="2">The sequence shown here is derived from an EMBL/GenBank/DDBJ whole genome shotgun (WGS) entry which is preliminary data.</text>
</comment>
<keyword evidence="1" id="KW-0732">Signal</keyword>
<reference evidence="2" key="1">
    <citation type="journal article" date="2020" name="mSystems">
        <title>Genome- and Community-Level Interaction Insights into Carbon Utilization and Element Cycling Functions of Hydrothermarchaeota in Hydrothermal Sediment.</title>
        <authorList>
            <person name="Zhou Z."/>
            <person name="Liu Y."/>
            <person name="Xu W."/>
            <person name="Pan J."/>
            <person name="Luo Z.H."/>
            <person name="Li M."/>
        </authorList>
    </citation>
    <scope>NUCLEOTIDE SEQUENCE [LARGE SCALE GENOMIC DNA]</scope>
    <source>
        <strain evidence="2">HyVt-380</strain>
    </source>
</reference>
<organism evidence="2">
    <name type="scientific">Methylophaga aminisulfidivorans</name>
    <dbReference type="NCBI Taxonomy" id="230105"/>
    <lineage>
        <taxon>Bacteria</taxon>
        <taxon>Pseudomonadati</taxon>
        <taxon>Pseudomonadota</taxon>
        <taxon>Gammaproteobacteria</taxon>
        <taxon>Thiotrichales</taxon>
        <taxon>Piscirickettsiaceae</taxon>
        <taxon>Methylophaga</taxon>
    </lineage>
</organism>
<evidence type="ECO:0000313" key="2">
    <source>
        <dbReference type="EMBL" id="HEC73397.1"/>
    </source>
</evidence>
<dbReference type="AlphaFoldDB" id="A0A7C1VZH4"/>
<gene>
    <name evidence="2" type="ORF">ENI26_03375</name>
</gene>
<dbReference type="EMBL" id="DRHY01000077">
    <property type="protein sequence ID" value="HEC73397.1"/>
    <property type="molecule type" value="Genomic_DNA"/>
</dbReference>
<dbReference type="Proteomes" id="UP000886384">
    <property type="component" value="Unassembled WGS sequence"/>
</dbReference>
<evidence type="ECO:0008006" key="3">
    <source>
        <dbReference type="Google" id="ProtNLM"/>
    </source>
</evidence>
<feature type="chain" id="PRO_5028212410" description="Cytochrome b562" evidence="1">
    <location>
        <begin position="20"/>
        <end position="136"/>
    </location>
</feature>